<dbReference type="PATRIC" id="fig|754436.4.peg.685"/>
<comment type="caution">
    <text evidence="5">The sequence shown here is derived from an EMBL/GenBank/DDBJ whole genome shotgun (WGS) entry which is preliminary data.</text>
</comment>
<dbReference type="Gene3D" id="3.30.70.270">
    <property type="match status" value="1"/>
</dbReference>
<dbReference type="SUPFAM" id="SSF55073">
    <property type="entry name" value="Nucleotide cyclase"/>
    <property type="match status" value="1"/>
</dbReference>
<dbReference type="OrthoDB" id="5894408at2"/>
<sequence length="642" mass="71862">MTLYRQLLIWMLIVFFSLITSVFVIQFNTTRDYLHEQQSTELTNALSAVSLALSPYLEAKDYVSAESVIHATFDSSFYRQVKLDLMDTHPIIERTYANSVASVPNWFHRVIDIQPITHTIDLTSGWLQLGTLSVTSNPAYAYFQLWQAVVQLIIGFSGSFLLGACILAAILSRVLKPLTAIQQRAKAMSKNTFGDPLSVPRTRELADVVIAFNHMSAQLKHHFEQQAQEAERLRVRAFQDPVSGLANRSYLMTQLEAWLSRPTKGGVALLQADLIKDCYQREGYEAGDRLVATLAQRLKVLATDDFTIARLNQAEFMLLAPNTDAQELMLLGRTLLNISSELHSDPLDVSPMQAAVGLVMRREDDTISTLLAQVDNALMQARQQASDPLALLAVDQPSVTMGKQQWKQLVDEAIANHQIKLKFQQAIDSQGQPLHAEVFAYIEKGQQQYNAGQFIGALEQLDAGSQFDRHVIELIFQQLADTPELGPIAVNITQSSISDTGFIRWLGTKMKANPALRERILFELPEISFIKHSNDTDLLCEIIHQHAFAFGIDNFGHNFGSLHSLSTLRPAYVKLDFAYTNQIDDQAKADLLNSITRTTNNQGIILIASRVETHEQLDKLAALNVKGFQGFVVDAIHREKTQ</sequence>
<name>A0A0J1GRT9_9GAMM</name>
<dbReference type="AlphaFoldDB" id="A0A0J1GRT9"/>
<evidence type="ECO:0000259" key="4">
    <source>
        <dbReference type="PROSITE" id="PS50887"/>
    </source>
</evidence>
<protein>
    <submittedName>
        <fullName evidence="5">Diguanylate phosphodiesterase</fullName>
    </submittedName>
</protein>
<feature type="domain" description="EAL" evidence="2">
    <location>
        <begin position="403"/>
        <end position="642"/>
    </location>
</feature>
<dbReference type="Pfam" id="PF00563">
    <property type="entry name" value="EAL"/>
    <property type="match status" value="1"/>
</dbReference>
<dbReference type="SMART" id="SM00267">
    <property type="entry name" value="GGDEF"/>
    <property type="match status" value="1"/>
</dbReference>
<organism evidence="5 6">
    <name type="scientific">Photobacterium aphoticum</name>
    <dbReference type="NCBI Taxonomy" id="754436"/>
    <lineage>
        <taxon>Bacteria</taxon>
        <taxon>Pseudomonadati</taxon>
        <taxon>Pseudomonadota</taxon>
        <taxon>Gammaproteobacteria</taxon>
        <taxon>Vibrionales</taxon>
        <taxon>Vibrionaceae</taxon>
        <taxon>Photobacterium</taxon>
    </lineage>
</organism>
<dbReference type="Gene3D" id="6.20.270.20">
    <property type="entry name" value="LapD/MoxY periplasmic domain"/>
    <property type="match status" value="1"/>
</dbReference>
<keyword evidence="1" id="KW-0472">Membrane</keyword>
<dbReference type="Gene3D" id="3.20.20.450">
    <property type="entry name" value="EAL domain"/>
    <property type="match status" value="1"/>
</dbReference>
<dbReference type="PROSITE" id="PS50885">
    <property type="entry name" value="HAMP"/>
    <property type="match status" value="1"/>
</dbReference>
<evidence type="ECO:0000259" key="2">
    <source>
        <dbReference type="PROSITE" id="PS50883"/>
    </source>
</evidence>
<evidence type="ECO:0000313" key="6">
    <source>
        <dbReference type="Proteomes" id="UP000036426"/>
    </source>
</evidence>
<dbReference type="SUPFAM" id="SSF141868">
    <property type="entry name" value="EAL domain-like"/>
    <property type="match status" value="1"/>
</dbReference>
<feature type="transmembrane region" description="Helical" evidence="1">
    <location>
        <begin position="148"/>
        <end position="171"/>
    </location>
</feature>
<dbReference type="InterPro" id="IPR043128">
    <property type="entry name" value="Rev_trsase/Diguanyl_cyclase"/>
</dbReference>
<dbReference type="InterPro" id="IPR035919">
    <property type="entry name" value="EAL_sf"/>
</dbReference>
<dbReference type="InterPro" id="IPR050706">
    <property type="entry name" value="Cyclic-di-GMP_PDE-like"/>
</dbReference>
<dbReference type="EMBL" id="LDOV01000007">
    <property type="protein sequence ID" value="KLV02386.1"/>
    <property type="molecule type" value="Genomic_DNA"/>
</dbReference>
<feature type="domain" description="GGDEF" evidence="4">
    <location>
        <begin position="263"/>
        <end position="394"/>
    </location>
</feature>
<gene>
    <name evidence="5" type="ORF">ABT58_03245</name>
</gene>
<dbReference type="GO" id="GO:0007165">
    <property type="term" value="P:signal transduction"/>
    <property type="evidence" value="ECO:0007669"/>
    <property type="project" value="InterPro"/>
</dbReference>
<dbReference type="SMART" id="SM00052">
    <property type="entry name" value="EAL"/>
    <property type="match status" value="1"/>
</dbReference>
<keyword evidence="6" id="KW-1185">Reference proteome</keyword>
<evidence type="ECO:0000313" key="5">
    <source>
        <dbReference type="EMBL" id="KLV02386.1"/>
    </source>
</evidence>
<evidence type="ECO:0000256" key="1">
    <source>
        <dbReference type="SAM" id="Phobius"/>
    </source>
</evidence>
<dbReference type="Pfam" id="PF16448">
    <property type="entry name" value="LapD_MoxY_N"/>
    <property type="match status" value="1"/>
</dbReference>
<dbReference type="GO" id="GO:0071111">
    <property type="term" value="F:cyclic-guanylate-specific phosphodiesterase activity"/>
    <property type="evidence" value="ECO:0007669"/>
    <property type="project" value="InterPro"/>
</dbReference>
<dbReference type="RefSeq" id="WP_047872938.1">
    <property type="nucleotide sequence ID" value="NZ_BMYC01000007.1"/>
</dbReference>
<dbReference type="PROSITE" id="PS50887">
    <property type="entry name" value="GGDEF"/>
    <property type="match status" value="1"/>
</dbReference>
<dbReference type="InterPro" id="IPR029787">
    <property type="entry name" value="Nucleotide_cyclase"/>
</dbReference>
<feature type="transmembrane region" description="Helical" evidence="1">
    <location>
        <begin position="7"/>
        <end position="27"/>
    </location>
</feature>
<keyword evidence="1" id="KW-1133">Transmembrane helix</keyword>
<evidence type="ECO:0000259" key="3">
    <source>
        <dbReference type="PROSITE" id="PS50885"/>
    </source>
</evidence>
<dbReference type="InterPro" id="IPR032244">
    <property type="entry name" value="LapD_MoxY_N"/>
</dbReference>
<feature type="domain" description="HAMP" evidence="3">
    <location>
        <begin position="172"/>
        <end position="224"/>
    </location>
</feature>
<dbReference type="InterPro" id="IPR003660">
    <property type="entry name" value="HAMP_dom"/>
</dbReference>
<dbReference type="Pfam" id="PF00990">
    <property type="entry name" value="GGDEF"/>
    <property type="match status" value="1"/>
</dbReference>
<dbReference type="Pfam" id="PF00672">
    <property type="entry name" value="HAMP"/>
    <property type="match status" value="1"/>
</dbReference>
<dbReference type="CDD" id="cd01948">
    <property type="entry name" value="EAL"/>
    <property type="match status" value="1"/>
</dbReference>
<accession>A0A0J1GRT9</accession>
<dbReference type="PANTHER" id="PTHR33121">
    <property type="entry name" value="CYCLIC DI-GMP PHOSPHODIESTERASE PDEF"/>
    <property type="match status" value="1"/>
</dbReference>
<reference evidence="5 6" key="1">
    <citation type="submission" date="2015-05" db="EMBL/GenBank/DDBJ databases">
        <title>Photobacterium galathea sp. nov.</title>
        <authorList>
            <person name="Machado H."/>
            <person name="Gram L."/>
        </authorList>
    </citation>
    <scope>NUCLEOTIDE SEQUENCE [LARGE SCALE GENOMIC DNA]</scope>
    <source>
        <strain evidence="5 6">DSM 25995</strain>
    </source>
</reference>
<dbReference type="InterPro" id="IPR001633">
    <property type="entry name" value="EAL_dom"/>
</dbReference>
<dbReference type="InterPro" id="IPR000160">
    <property type="entry name" value="GGDEF_dom"/>
</dbReference>
<keyword evidence="1" id="KW-0812">Transmembrane</keyword>
<dbReference type="Proteomes" id="UP000036426">
    <property type="component" value="Unassembled WGS sequence"/>
</dbReference>
<dbReference type="CDD" id="cd06225">
    <property type="entry name" value="HAMP"/>
    <property type="match status" value="1"/>
</dbReference>
<dbReference type="GO" id="GO:0016020">
    <property type="term" value="C:membrane"/>
    <property type="evidence" value="ECO:0007669"/>
    <property type="project" value="InterPro"/>
</dbReference>
<proteinExistence type="predicted"/>
<dbReference type="SMART" id="SM00304">
    <property type="entry name" value="HAMP"/>
    <property type="match status" value="1"/>
</dbReference>
<dbReference type="PROSITE" id="PS50883">
    <property type="entry name" value="EAL"/>
    <property type="match status" value="1"/>
</dbReference>
<dbReference type="InterPro" id="IPR042461">
    <property type="entry name" value="LapD_MoxY_peri_C"/>
</dbReference>
<dbReference type="CDD" id="cd01949">
    <property type="entry name" value="GGDEF"/>
    <property type="match status" value="1"/>
</dbReference>
<dbReference type="PANTHER" id="PTHR33121:SF79">
    <property type="entry name" value="CYCLIC DI-GMP PHOSPHODIESTERASE PDED-RELATED"/>
    <property type="match status" value="1"/>
</dbReference>
<dbReference type="Gene3D" id="3.30.110.200">
    <property type="match status" value="1"/>
</dbReference>